<reference evidence="1 2" key="1">
    <citation type="submission" date="2024-09" db="EMBL/GenBank/DDBJ databases">
        <authorList>
            <person name="Sun Q."/>
            <person name="Mori K."/>
        </authorList>
    </citation>
    <scope>NUCLEOTIDE SEQUENCE [LARGE SCALE GENOMIC DNA]</scope>
    <source>
        <strain evidence="1 2">JCM 4362</strain>
    </source>
</reference>
<dbReference type="RefSeq" id="WP_345221246.1">
    <property type="nucleotide sequence ID" value="NZ_BAAAXE010000013.1"/>
</dbReference>
<keyword evidence="2" id="KW-1185">Reference proteome</keyword>
<evidence type="ECO:0000313" key="1">
    <source>
        <dbReference type="EMBL" id="MFB9519642.1"/>
    </source>
</evidence>
<evidence type="ECO:0000313" key="2">
    <source>
        <dbReference type="Proteomes" id="UP001589718"/>
    </source>
</evidence>
<name>A0ABV5P8X5_STRCM</name>
<dbReference type="EMBL" id="JBHMCR010000004">
    <property type="protein sequence ID" value="MFB9519642.1"/>
    <property type="molecule type" value="Genomic_DNA"/>
</dbReference>
<comment type="caution">
    <text evidence="1">The sequence shown here is derived from an EMBL/GenBank/DDBJ whole genome shotgun (WGS) entry which is preliminary data.</text>
</comment>
<protein>
    <submittedName>
        <fullName evidence="1">DUF393 domain-containing protein</fullName>
    </submittedName>
</protein>
<sequence length="134" mass="14649">MSSGPQTSPARTVLAFDGDCGFCESSVRLIREHARPRIAAVPWQALPEELTGPHLARLDREVVLFHRGAARYGGADAVSRFLGSSPARRYRAAGFVLRLPFVRPLAHLVYRWVAANRHRLPGGTAACAVPRPPD</sequence>
<organism evidence="1 2">
    <name type="scientific">Streptomyces cremeus</name>
    <dbReference type="NCBI Taxonomy" id="66881"/>
    <lineage>
        <taxon>Bacteria</taxon>
        <taxon>Bacillati</taxon>
        <taxon>Actinomycetota</taxon>
        <taxon>Actinomycetes</taxon>
        <taxon>Kitasatosporales</taxon>
        <taxon>Streptomycetaceae</taxon>
        <taxon>Streptomyces</taxon>
    </lineage>
</organism>
<proteinExistence type="predicted"/>
<dbReference type="Proteomes" id="UP001589718">
    <property type="component" value="Unassembled WGS sequence"/>
</dbReference>
<dbReference type="InterPro" id="IPR007263">
    <property type="entry name" value="DCC1-like"/>
</dbReference>
<gene>
    <name evidence="1" type="ORF">ACFFTU_06770</name>
</gene>
<dbReference type="Pfam" id="PF04134">
    <property type="entry name" value="DCC1-like"/>
    <property type="match status" value="1"/>
</dbReference>
<accession>A0ABV5P8X5</accession>